<comment type="catalytic activity">
    <reaction evidence="3">
        <text>a hydroperoxide + [thioredoxin]-dithiol = an alcohol + [thioredoxin]-disulfide + H2O</text>
        <dbReference type="Rhea" id="RHEA:62620"/>
        <dbReference type="Rhea" id="RHEA-COMP:10698"/>
        <dbReference type="Rhea" id="RHEA-COMP:10700"/>
        <dbReference type="ChEBI" id="CHEBI:15377"/>
        <dbReference type="ChEBI" id="CHEBI:29950"/>
        <dbReference type="ChEBI" id="CHEBI:30879"/>
        <dbReference type="ChEBI" id="CHEBI:35924"/>
        <dbReference type="ChEBI" id="CHEBI:50058"/>
        <dbReference type="EC" id="1.11.1.24"/>
    </reaction>
</comment>
<dbReference type="InterPro" id="IPR050455">
    <property type="entry name" value="Tpx_Peroxidase_subfamily"/>
</dbReference>
<protein>
    <recommendedName>
        <fullName evidence="3">Thiol peroxidase</fullName>
        <shortName evidence="3">Tpx</shortName>
        <ecNumber evidence="3">1.11.1.24</ecNumber>
    </recommendedName>
    <alternativeName>
        <fullName evidence="3">Peroxiredoxin tpx</fullName>
        <shortName evidence="3">Prx</shortName>
    </alternativeName>
    <alternativeName>
        <fullName evidence="3">Thioredoxin peroxidase</fullName>
    </alternativeName>
    <alternativeName>
        <fullName evidence="3">Thioredoxin-dependent peroxiredoxin</fullName>
    </alternativeName>
</protein>
<dbReference type="Gene3D" id="3.40.30.10">
    <property type="entry name" value="Glutaredoxin"/>
    <property type="match status" value="1"/>
</dbReference>
<keyword evidence="3 5" id="KW-0575">Peroxidase</keyword>
<comment type="function">
    <text evidence="3">Thiol-specific peroxidase that catalyzes the reduction of hydrogen peroxide and organic hydroperoxides to water and alcohols, respectively. Plays a role in cell protection against oxidative stress by detoxifying peroxides.</text>
</comment>
<evidence type="ECO:0000313" key="6">
    <source>
        <dbReference type="Proteomes" id="UP000526184"/>
    </source>
</evidence>
<evidence type="ECO:0000256" key="1">
    <source>
        <dbReference type="ARBA" id="ARBA00023157"/>
    </source>
</evidence>
<dbReference type="PANTHER" id="PTHR43110:SF1">
    <property type="entry name" value="THIOL PEROXIDASE"/>
    <property type="match status" value="1"/>
</dbReference>
<dbReference type="EMBL" id="JABMKT010000011">
    <property type="protein sequence ID" value="NYV27781.1"/>
    <property type="molecule type" value="Genomic_DNA"/>
</dbReference>
<gene>
    <name evidence="3 5" type="primary">tpx</name>
    <name evidence="5" type="ORF">HP397_02925</name>
</gene>
<keyword evidence="2 3" id="KW-0676">Redox-active center</keyword>
<evidence type="ECO:0000313" key="5">
    <source>
        <dbReference type="EMBL" id="NYV27781.1"/>
    </source>
</evidence>
<comment type="miscellaneous">
    <text evidence="3">The active site is a conserved redox-active cysteine residue, the peroxidatic cysteine (C(P)), which makes the nucleophilic attack on the peroxide substrate. The peroxide oxidizes the C(P)-SH to cysteine sulfenic acid (C(P)-SOH), which then reacts with another cysteine residue, the resolving cysteine (C(R)), to form a disulfide bridge. The disulfide is subsequently reduced by an appropriate electron donor to complete the catalytic cycle. In this atypical 2-Cys peroxiredoxin, C(R) is present in the same subunit to form an intramolecular disulfide. The disulfide is subsequently reduced by thioredoxin.</text>
</comment>
<dbReference type="NCBIfam" id="NF001808">
    <property type="entry name" value="PRK00522.1"/>
    <property type="match status" value="1"/>
</dbReference>
<feature type="disulfide bond" description="Redox-active" evidence="3">
    <location>
        <begin position="59"/>
        <end position="93"/>
    </location>
</feature>
<name>A0A7Z0PFD8_9FUSO</name>
<evidence type="ECO:0000256" key="2">
    <source>
        <dbReference type="ARBA" id="ARBA00023284"/>
    </source>
</evidence>
<evidence type="ECO:0000256" key="3">
    <source>
        <dbReference type="HAMAP-Rule" id="MF_00269"/>
    </source>
</evidence>
<evidence type="ECO:0000259" key="4">
    <source>
        <dbReference type="PROSITE" id="PS51352"/>
    </source>
</evidence>
<keyword evidence="3" id="KW-0049">Antioxidant</keyword>
<dbReference type="RefSeq" id="WP_180135802.1">
    <property type="nucleotide sequence ID" value="NZ_JABMKT010000011.1"/>
</dbReference>
<dbReference type="EC" id="1.11.1.24" evidence="3"/>
<dbReference type="InterPro" id="IPR013740">
    <property type="entry name" value="Redoxin"/>
</dbReference>
<feature type="active site" description="Cysteine sulfenic acid (-SOH) intermediate" evidence="3">
    <location>
        <position position="59"/>
    </location>
</feature>
<keyword evidence="1 3" id="KW-1015">Disulfide bond</keyword>
<dbReference type="Proteomes" id="UP000526184">
    <property type="component" value="Unassembled WGS sequence"/>
</dbReference>
<dbReference type="PANTHER" id="PTHR43110">
    <property type="entry name" value="THIOL PEROXIDASE"/>
    <property type="match status" value="1"/>
</dbReference>
<sequence length="164" mass="18197">MKVTMGGNPITLIGNEVKEGQKAPEFKAIKGDLGEFKLSDYLGKKIVLTSFPSIDTGICAMQATRFNQEIGKFDDVVLITISNDLPFALNRYCGANGIDNAITISDHKDVDFGMKYGMLIEELRLLARAVFVIDKEGNIAYMEVCPEIKSEPNYEKALEVLKRL</sequence>
<dbReference type="InterPro" id="IPR013766">
    <property type="entry name" value="Thioredoxin_domain"/>
</dbReference>
<feature type="domain" description="Thioredoxin" evidence="4">
    <location>
        <begin position="17"/>
        <end position="164"/>
    </location>
</feature>
<dbReference type="PROSITE" id="PS51352">
    <property type="entry name" value="THIOREDOXIN_2"/>
    <property type="match status" value="1"/>
</dbReference>
<keyword evidence="6" id="KW-1185">Reference proteome</keyword>
<accession>A0A7Z0PFD8</accession>
<dbReference type="InterPro" id="IPR036249">
    <property type="entry name" value="Thioredoxin-like_sf"/>
</dbReference>
<dbReference type="AlphaFoldDB" id="A0A7Z0PFD8"/>
<proteinExistence type="inferred from homology"/>
<dbReference type="SUPFAM" id="SSF52833">
    <property type="entry name" value="Thioredoxin-like"/>
    <property type="match status" value="1"/>
</dbReference>
<keyword evidence="3 5" id="KW-0560">Oxidoreductase</keyword>
<comment type="subunit">
    <text evidence="3">Homodimer.</text>
</comment>
<dbReference type="Pfam" id="PF08534">
    <property type="entry name" value="Redoxin"/>
    <property type="match status" value="1"/>
</dbReference>
<reference evidence="5 6" key="1">
    <citation type="submission" date="2020-05" db="EMBL/GenBank/DDBJ databases">
        <title>Streptobacillus felis strain LHL191014123.</title>
        <authorList>
            <person name="Fawzy A."/>
            <person name="Rau J."/>
            <person name="Risse K."/>
            <person name="Schauerte N."/>
            <person name="Geiger C."/>
            <person name="Blom J."/>
            <person name="Imirzalioglu C."/>
            <person name="Falgenhauer J."/>
            <person name="Bach A."/>
            <person name="Herden C."/>
            <person name="Eisenberg T."/>
        </authorList>
    </citation>
    <scope>NUCLEOTIDE SEQUENCE [LARGE SCALE GENOMIC DNA]</scope>
    <source>
        <strain evidence="5 6">LHL191014123</strain>
    </source>
</reference>
<comment type="similarity">
    <text evidence="3">Belongs to the peroxiredoxin family. Tpx subfamily.</text>
</comment>
<organism evidence="5 6">
    <name type="scientific">Streptobacillus felis</name>
    <dbReference type="NCBI Taxonomy" id="1384509"/>
    <lineage>
        <taxon>Bacteria</taxon>
        <taxon>Fusobacteriati</taxon>
        <taxon>Fusobacteriota</taxon>
        <taxon>Fusobacteriia</taxon>
        <taxon>Fusobacteriales</taxon>
        <taxon>Leptotrichiaceae</taxon>
        <taxon>Streptobacillus</taxon>
    </lineage>
</organism>
<dbReference type="CDD" id="cd03014">
    <property type="entry name" value="PRX_Atyp2cys"/>
    <property type="match status" value="1"/>
</dbReference>
<dbReference type="HAMAP" id="MF_00269">
    <property type="entry name" value="Tpx"/>
    <property type="match status" value="1"/>
</dbReference>
<dbReference type="InterPro" id="IPR002065">
    <property type="entry name" value="TPX"/>
</dbReference>
<comment type="caution">
    <text evidence="5">The sequence shown here is derived from an EMBL/GenBank/DDBJ whole genome shotgun (WGS) entry which is preliminary data.</text>
</comment>
<dbReference type="GO" id="GO:0008379">
    <property type="term" value="F:thioredoxin peroxidase activity"/>
    <property type="evidence" value="ECO:0007669"/>
    <property type="project" value="UniProtKB-UniRule"/>
</dbReference>